<dbReference type="OrthoDB" id="5295388at2"/>
<evidence type="ECO:0000256" key="2">
    <source>
        <dbReference type="ARBA" id="ARBA00012150"/>
    </source>
</evidence>
<evidence type="ECO:0000256" key="1">
    <source>
        <dbReference type="ARBA" id="ARBA00005614"/>
    </source>
</evidence>
<proteinExistence type="inferred from homology"/>
<dbReference type="RefSeq" id="WP_106748627.1">
    <property type="nucleotide sequence ID" value="NZ_CP027668.1"/>
</dbReference>
<sequence>MALHLTIRGRVQGVGYRQWFRRRALELGASGWVRNREDGSVEALVWAGDEAAEQLLRDAMNGPLGAEVDAIDHKAVSFADPAREQVDGFEIRPTL</sequence>
<accession>A0A2S0NB21</accession>
<evidence type="ECO:0000256" key="3">
    <source>
        <dbReference type="ARBA" id="ARBA00047645"/>
    </source>
</evidence>
<feature type="domain" description="Acylphosphatase-like" evidence="6">
    <location>
        <begin position="2"/>
        <end position="93"/>
    </location>
</feature>
<keyword evidence="8" id="KW-1185">Reference proteome</keyword>
<gene>
    <name evidence="7" type="ORF">C6569_09560</name>
</gene>
<comment type="catalytic activity">
    <reaction evidence="3 4">
        <text>an acyl phosphate + H2O = a carboxylate + phosphate + H(+)</text>
        <dbReference type="Rhea" id="RHEA:14965"/>
        <dbReference type="ChEBI" id="CHEBI:15377"/>
        <dbReference type="ChEBI" id="CHEBI:15378"/>
        <dbReference type="ChEBI" id="CHEBI:29067"/>
        <dbReference type="ChEBI" id="CHEBI:43474"/>
        <dbReference type="ChEBI" id="CHEBI:59918"/>
        <dbReference type="EC" id="3.6.1.7"/>
    </reaction>
</comment>
<dbReference type="InterPro" id="IPR036046">
    <property type="entry name" value="Acylphosphatase-like_dom_sf"/>
</dbReference>
<dbReference type="InterPro" id="IPR001792">
    <property type="entry name" value="Acylphosphatase-like_dom"/>
</dbReference>
<evidence type="ECO:0000313" key="8">
    <source>
        <dbReference type="Proteomes" id="UP000237889"/>
    </source>
</evidence>
<evidence type="ECO:0000313" key="7">
    <source>
        <dbReference type="EMBL" id="AVO45286.1"/>
    </source>
</evidence>
<dbReference type="Gene3D" id="3.30.70.100">
    <property type="match status" value="1"/>
</dbReference>
<dbReference type="PROSITE" id="PS51160">
    <property type="entry name" value="ACYLPHOSPHATASE_3"/>
    <property type="match status" value="1"/>
</dbReference>
<dbReference type="PANTHER" id="PTHR47268:SF4">
    <property type="entry name" value="ACYLPHOSPHATASE"/>
    <property type="match status" value="1"/>
</dbReference>
<dbReference type="KEGG" id="phr:C6569_09560"/>
<organism evidence="7 8">
    <name type="scientific">Phreatobacter cathodiphilus</name>
    <dbReference type="NCBI Taxonomy" id="1868589"/>
    <lineage>
        <taxon>Bacteria</taxon>
        <taxon>Pseudomonadati</taxon>
        <taxon>Pseudomonadota</taxon>
        <taxon>Alphaproteobacteria</taxon>
        <taxon>Hyphomicrobiales</taxon>
        <taxon>Phreatobacteraceae</taxon>
        <taxon>Phreatobacter</taxon>
    </lineage>
</organism>
<evidence type="ECO:0000256" key="5">
    <source>
        <dbReference type="RuleBase" id="RU004168"/>
    </source>
</evidence>
<feature type="active site" evidence="4">
    <location>
        <position position="35"/>
    </location>
</feature>
<protein>
    <recommendedName>
        <fullName evidence="2 4">acylphosphatase</fullName>
        <ecNumber evidence="2 4">3.6.1.7</ecNumber>
    </recommendedName>
</protein>
<dbReference type="InterPro" id="IPR020456">
    <property type="entry name" value="Acylphosphatase"/>
</dbReference>
<dbReference type="EC" id="3.6.1.7" evidence="2 4"/>
<dbReference type="Proteomes" id="UP000237889">
    <property type="component" value="Chromosome"/>
</dbReference>
<reference evidence="7 8" key="1">
    <citation type="submission" date="2018-03" db="EMBL/GenBank/DDBJ databases">
        <title>Genome sequencing of Phreatobacter sp.</title>
        <authorList>
            <person name="Kim S.-J."/>
            <person name="Heo J."/>
            <person name="Kwon S.-W."/>
        </authorList>
    </citation>
    <scope>NUCLEOTIDE SEQUENCE [LARGE SCALE GENOMIC DNA]</scope>
    <source>
        <strain evidence="7 8">S-12</strain>
    </source>
</reference>
<keyword evidence="4" id="KW-0378">Hydrolase</keyword>
<evidence type="ECO:0000259" key="6">
    <source>
        <dbReference type="PROSITE" id="PS51160"/>
    </source>
</evidence>
<dbReference type="AlphaFoldDB" id="A0A2S0NB21"/>
<feature type="active site" evidence="4">
    <location>
        <position position="17"/>
    </location>
</feature>
<evidence type="ECO:0000256" key="4">
    <source>
        <dbReference type="PROSITE-ProRule" id="PRU00520"/>
    </source>
</evidence>
<dbReference type="SUPFAM" id="SSF54975">
    <property type="entry name" value="Acylphosphatase/BLUF domain-like"/>
    <property type="match status" value="1"/>
</dbReference>
<dbReference type="GO" id="GO:0003998">
    <property type="term" value="F:acylphosphatase activity"/>
    <property type="evidence" value="ECO:0007669"/>
    <property type="project" value="UniProtKB-EC"/>
</dbReference>
<name>A0A2S0NB21_9HYPH</name>
<dbReference type="EMBL" id="CP027668">
    <property type="protein sequence ID" value="AVO45286.1"/>
    <property type="molecule type" value="Genomic_DNA"/>
</dbReference>
<comment type="similarity">
    <text evidence="1 5">Belongs to the acylphosphatase family.</text>
</comment>
<dbReference type="Pfam" id="PF00708">
    <property type="entry name" value="Acylphosphatase"/>
    <property type="match status" value="1"/>
</dbReference>
<dbReference type="PANTHER" id="PTHR47268">
    <property type="entry name" value="ACYLPHOSPHATASE"/>
    <property type="match status" value="1"/>
</dbReference>